<name>A0A1E3I4L1_9TREE</name>
<dbReference type="GO" id="GO:0050660">
    <property type="term" value="F:flavin adenine dinucleotide binding"/>
    <property type="evidence" value="ECO:0007669"/>
    <property type="project" value="TreeGrafter"/>
</dbReference>
<dbReference type="AlphaFoldDB" id="A0A1E3I4L1"/>
<sequence>MTQQPLRTVVVLGTSYGGRNASKLLADGLPPNYRLIAIDRNTHFNHVYAFPRYTTMPQHAPKGFIPYKYMLDSQPPAPSDPLTPPQTPPAEAATLPDDQQKLSAARSRHQFIQACVVKLSAHSVTIVRPTGDGKATEGKTSRSKGNMTYGEFDGPEETIHFDYLLYALGATLPDPVNVWQTVDKAAVGDERRLGTKKCGLRFMKLQHDKFEKAERILIVGGGALGIEYAGDLKYLWPDKKITLLHSRTRMMPRYDIELHLQVVEHLAKLGVEVVLGERVMTWPDEPEILDGKPKSVTTDKGRTFEADLVLPCTGQKAHVSLMAEVDPSLISATTGRILVLPTQQVHSGPIPSSAIDSTAEQLSKLNFTAPLTPPSSAASITTDSADGSTAPDYSHIFAIGDCAETSAIQAGHTAYWMGEVAVRNMMRLIDRREGGPKKDEVFEHYKPGPPAIKLTLGIVDAVIANGEGVKPNKEGVEDMHSMVMWPGLNAEGLDVME</sequence>
<dbReference type="InterPro" id="IPR036188">
    <property type="entry name" value="FAD/NAD-bd_sf"/>
</dbReference>
<evidence type="ECO:0000259" key="2">
    <source>
        <dbReference type="Pfam" id="PF07992"/>
    </source>
</evidence>
<dbReference type="FunFam" id="3.50.50.60:FF:000380">
    <property type="entry name" value="Chromosome 1, whole genome shotgun sequence"/>
    <property type="match status" value="1"/>
</dbReference>
<evidence type="ECO:0000256" key="1">
    <source>
        <dbReference type="SAM" id="MobiDB-lite"/>
    </source>
</evidence>
<dbReference type="STRING" id="1295533.A0A1E3I4L1"/>
<evidence type="ECO:0000313" key="3">
    <source>
        <dbReference type="EMBL" id="ODN83325.1"/>
    </source>
</evidence>
<dbReference type="PANTHER" id="PTHR43735">
    <property type="entry name" value="APOPTOSIS-INDUCING FACTOR 1"/>
    <property type="match status" value="1"/>
</dbReference>
<reference evidence="3 4" key="1">
    <citation type="submission" date="2016-06" db="EMBL/GenBank/DDBJ databases">
        <title>Evolution of pathogenesis and genome organization in the Tremellales.</title>
        <authorList>
            <person name="Cuomo C."/>
            <person name="Litvintseva A."/>
            <person name="Heitman J."/>
            <person name="Chen Y."/>
            <person name="Sun S."/>
            <person name="Springer D."/>
            <person name="Dromer F."/>
            <person name="Young S."/>
            <person name="Zeng Q."/>
            <person name="Chapman S."/>
            <person name="Gujja S."/>
            <person name="Saif S."/>
            <person name="Birren B."/>
        </authorList>
    </citation>
    <scope>NUCLEOTIDE SEQUENCE [LARGE SCALE GENOMIC DNA]</scope>
    <source>
        <strain evidence="3 4">CBS 6039</strain>
    </source>
</reference>
<proteinExistence type="predicted"/>
<dbReference type="Gene3D" id="3.50.50.60">
    <property type="entry name" value="FAD/NAD(P)-binding domain"/>
    <property type="match status" value="3"/>
</dbReference>
<dbReference type="GO" id="GO:0005737">
    <property type="term" value="C:cytoplasm"/>
    <property type="evidence" value="ECO:0007669"/>
    <property type="project" value="TreeGrafter"/>
</dbReference>
<organism evidence="3 4">
    <name type="scientific">Cryptococcus amylolentus CBS 6039</name>
    <dbReference type="NCBI Taxonomy" id="1295533"/>
    <lineage>
        <taxon>Eukaryota</taxon>
        <taxon>Fungi</taxon>
        <taxon>Dikarya</taxon>
        <taxon>Basidiomycota</taxon>
        <taxon>Agaricomycotina</taxon>
        <taxon>Tremellomycetes</taxon>
        <taxon>Tremellales</taxon>
        <taxon>Cryptococcaceae</taxon>
        <taxon>Cryptococcus</taxon>
    </lineage>
</organism>
<evidence type="ECO:0000313" key="4">
    <source>
        <dbReference type="Proteomes" id="UP000094065"/>
    </source>
</evidence>
<dbReference type="RefSeq" id="XP_018997325.1">
    <property type="nucleotide sequence ID" value="XM_019134898.1"/>
</dbReference>
<dbReference type="PANTHER" id="PTHR43735:SF2">
    <property type="entry name" value="FE-REGULATED PROTEIN 8"/>
    <property type="match status" value="1"/>
</dbReference>
<dbReference type="InterPro" id="IPR023753">
    <property type="entry name" value="FAD/NAD-binding_dom"/>
</dbReference>
<dbReference type="EMBL" id="AWGJ01000002">
    <property type="protein sequence ID" value="ODN83325.1"/>
    <property type="molecule type" value="Genomic_DNA"/>
</dbReference>
<dbReference type="SUPFAM" id="SSF51905">
    <property type="entry name" value="FAD/NAD(P)-binding domain"/>
    <property type="match status" value="2"/>
</dbReference>
<feature type="domain" description="FAD/NAD(P)-binding" evidence="2">
    <location>
        <begin position="8"/>
        <end position="324"/>
    </location>
</feature>
<dbReference type="PRINTS" id="PR00368">
    <property type="entry name" value="FADPNR"/>
</dbReference>
<protein>
    <recommendedName>
        <fullName evidence="2">FAD/NAD(P)-binding domain-containing protein</fullName>
    </recommendedName>
</protein>
<accession>A0A1E3I4L1</accession>
<feature type="region of interest" description="Disordered" evidence="1">
    <location>
        <begin position="74"/>
        <end position="103"/>
    </location>
</feature>
<keyword evidence="4" id="KW-1185">Reference proteome</keyword>
<gene>
    <name evidence="3" type="ORF">L202_01486</name>
</gene>
<dbReference type="OrthoDB" id="202203at2759"/>
<feature type="region of interest" description="Disordered" evidence="1">
    <location>
        <begin position="129"/>
        <end position="148"/>
    </location>
</feature>
<dbReference type="Proteomes" id="UP000094065">
    <property type="component" value="Unassembled WGS sequence"/>
</dbReference>
<dbReference type="GO" id="GO:0004174">
    <property type="term" value="F:electron-transferring-flavoprotein dehydrogenase activity"/>
    <property type="evidence" value="ECO:0007669"/>
    <property type="project" value="TreeGrafter"/>
</dbReference>
<comment type="caution">
    <text evidence="3">The sequence shown here is derived from an EMBL/GenBank/DDBJ whole genome shotgun (WGS) entry which is preliminary data.</text>
</comment>
<dbReference type="GeneID" id="30152795"/>
<feature type="compositionally biased region" description="Pro residues" evidence="1">
    <location>
        <begin position="75"/>
        <end position="88"/>
    </location>
</feature>
<dbReference type="Pfam" id="PF07992">
    <property type="entry name" value="Pyr_redox_2"/>
    <property type="match status" value="1"/>
</dbReference>